<name>A0A927N3Y7_9ACTN</name>
<dbReference type="SUPFAM" id="SSF49785">
    <property type="entry name" value="Galactose-binding domain-like"/>
    <property type="match status" value="1"/>
</dbReference>
<evidence type="ECO:0008006" key="4">
    <source>
        <dbReference type="Google" id="ProtNLM"/>
    </source>
</evidence>
<evidence type="ECO:0000313" key="2">
    <source>
        <dbReference type="EMBL" id="MBE1611876.1"/>
    </source>
</evidence>
<dbReference type="InterPro" id="IPR053161">
    <property type="entry name" value="Ulvan_degrading_GH"/>
</dbReference>
<protein>
    <recommendedName>
        <fullName evidence="4">Alpha-L-rhamnosidase</fullName>
    </recommendedName>
</protein>
<feature type="region of interest" description="Disordered" evidence="1">
    <location>
        <begin position="1386"/>
        <end position="1409"/>
    </location>
</feature>
<reference evidence="2" key="1">
    <citation type="submission" date="2020-10" db="EMBL/GenBank/DDBJ databases">
        <title>Sequencing the genomes of 1000 actinobacteria strains.</title>
        <authorList>
            <person name="Klenk H.-P."/>
        </authorList>
    </citation>
    <scope>NUCLEOTIDE SEQUENCE</scope>
    <source>
        <strain evidence="2">DSM 45354</strain>
    </source>
</reference>
<sequence length="1409" mass="153313">MPRQSRHRELFRGFARPAPEFSPAPIWWWSGDRMELPRLSWQLDQLVDQGVHNLVVLNLAPTGPTYGSLADDPPLFSEEWWELWLGLCEHARRRGARLWFYDQIGFSGANLQGQLVTRVPEYAGASLERVVVDLDGPGELDCPAAGTPIAAAALPLSGDGAVAGPPVPVELAGRRVVWSGSADPGSGGEAAGGRYRLMLAYSLRQGFDYTSARACAALLDTVHGQFEHRLGTYLGSVIAGSFQDELPNLPTWSPGFAAEFAQRHDYRIEDRIAALWEDWGPDSERVRSDYQRVRGVLAEEAFFGPLHAWHERHGLVVGVDQQSPSRAGDPLGSTWQYADYPRTHRWFSAPGSDHHGEAKIHSSLAHHYGRPRTWIESFHSSGWGGTLEETFDWLMPWLLAGATLYNPHAVYYSTRGGWWEWAPPSTCWRQPYWPHYRYFADTVSRLCWLLTRGEHRCDVGVLFPSATVRAGTLLTSRSQPARRASRTYVEIVGRMVWFDTHPGVLDRAHRDFDVLDDDTVATSEVRGGALHTRGESYRAVVVPSASVLEGATAAKLVDFCGQGGLLVVVGDRPVRAAEGSAEGAAAVRTLAALVEEGTAVYVPTVEDLPAALEPLGRGVDADGPVLLRRVGDRNVLLVPAAPLGWATAQPMLAKGVNWFSGPREKGYDFDPSRYRSRVVVRIADGGRVSDVEQWDPLTGTTRAAPVRVVGEGADAGTAEVTVRFDQAPAAILVWRDAPVRSGDPAGVVRDPDPDRRTWEITLDGPWTAQVLPTMNNRHGDFALPAAEGAFPVQQWRVRHRVDVDGTADHWEQVDLDEAPWEEVLVGQGTFGWRTDPLAPADVPEPLPADHAGPLTRPLHGPLEGTRWHPLRYSLSHGIEKDPFQTRMLGPKGRVPEEFWHVDGVEPGQVVVLRTSLPAHEERDLTLAIAAGGRTQVWWNGVELGADRGGYLRLEPVRTRTGANLLEVRVTAERKDALRGYWALTADAPAFARPEWLVPGDGSVRGTELLARGVLPLVRDPARALLQLGTDGPARLVVNGQEVATQGAFEPYGGQTRVLPYDVTRHLATGDNIIEVRFTDIGKPLAVLVDALVEDFDGTATTFVTGASWTFARDGVPVPAAPRRTHAYDPRFSLLRPRPHPLSAAAWLEPAAAGGGVLDVVPEARPGQSKPPEWFRLVVPPGATSASLPVATGAVQAWVDGVPVAVTHGRIVFPPGDPRSTTSAHEPVNPADGRRVLAVRVEPVDGRVAGALWNGPLVFECDEGPLALGPWADAGLGSHSGGVRYRRQVEVDTGTGAEVPGRAVLDLGSVRGTAEVTVNGSPAGVRIWSPYRFDLTGLLRAGRNDVEVSVFNTLAPYLDDASPTMAVFAGQRRSGLFGPVRLVVEREVPGPDETVQDHPTERPDRRGGPT</sequence>
<organism evidence="2 3">
    <name type="scientific">Actinopolymorpha pittospori</name>
    <dbReference type="NCBI Taxonomy" id="648752"/>
    <lineage>
        <taxon>Bacteria</taxon>
        <taxon>Bacillati</taxon>
        <taxon>Actinomycetota</taxon>
        <taxon>Actinomycetes</taxon>
        <taxon>Propionibacteriales</taxon>
        <taxon>Actinopolymorphaceae</taxon>
        <taxon>Actinopolymorpha</taxon>
    </lineage>
</organism>
<dbReference type="Proteomes" id="UP000638648">
    <property type="component" value="Unassembled WGS sequence"/>
</dbReference>
<dbReference type="Gene3D" id="2.60.120.260">
    <property type="entry name" value="Galactose-binding domain-like"/>
    <property type="match status" value="2"/>
</dbReference>
<evidence type="ECO:0000256" key="1">
    <source>
        <dbReference type="SAM" id="MobiDB-lite"/>
    </source>
</evidence>
<dbReference type="Gene3D" id="3.40.50.880">
    <property type="match status" value="1"/>
</dbReference>
<proteinExistence type="predicted"/>
<dbReference type="RefSeq" id="WP_192755019.1">
    <property type="nucleotide sequence ID" value="NZ_BAABJL010000176.1"/>
</dbReference>
<dbReference type="PANTHER" id="PTHR36848">
    <property type="entry name" value="DNA-BINDING PROTEIN (PUTATIVE SECRETED PROTEIN)-RELATED"/>
    <property type="match status" value="1"/>
</dbReference>
<keyword evidence="3" id="KW-1185">Reference proteome</keyword>
<dbReference type="InterPro" id="IPR029062">
    <property type="entry name" value="Class_I_gatase-like"/>
</dbReference>
<accession>A0A927N3Y7</accession>
<dbReference type="EMBL" id="JADBEM010000001">
    <property type="protein sequence ID" value="MBE1611876.1"/>
    <property type="molecule type" value="Genomic_DNA"/>
</dbReference>
<dbReference type="PANTHER" id="PTHR36848:SF2">
    <property type="entry name" value="SECRETED PROTEIN"/>
    <property type="match status" value="1"/>
</dbReference>
<gene>
    <name evidence="2" type="ORF">HEB94_008724</name>
</gene>
<evidence type="ECO:0000313" key="3">
    <source>
        <dbReference type="Proteomes" id="UP000638648"/>
    </source>
</evidence>
<dbReference type="NCBIfam" id="NF045579">
    <property type="entry name" value="rhamnoside_JR"/>
    <property type="match status" value="1"/>
</dbReference>
<comment type="caution">
    <text evidence="2">The sequence shown here is derived from an EMBL/GenBank/DDBJ whole genome shotgun (WGS) entry which is preliminary data.</text>
</comment>
<dbReference type="InterPro" id="IPR008979">
    <property type="entry name" value="Galactose-bd-like_sf"/>
</dbReference>